<dbReference type="EC" id="7.-.-.-" evidence="8"/>
<dbReference type="InterPro" id="IPR030947">
    <property type="entry name" value="EcfA_1"/>
</dbReference>
<comment type="subunit">
    <text evidence="8">Forms a stable energy-coupling factor (ECF) transporter complex composed of 2 membrane-embedded substrate-binding proteins (S component), 2 ATP-binding proteins (A component) and 2 transmembrane proteins (T component).</text>
</comment>
<evidence type="ECO:0000256" key="2">
    <source>
        <dbReference type="ARBA" id="ARBA00022448"/>
    </source>
</evidence>
<comment type="similarity">
    <text evidence="8">Belongs to the ABC transporter superfamily. Energy-coupling factor EcfA family.</text>
</comment>
<keyword evidence="6" id="KW-1278">Translocase</keyword>
<name>A0A9D9DYT2_9FIRM</name>
<evidence type="ECO:0000256" key="3">
    <source>
        <dbReference type="ARBA" id="ARBA00022475"/>
    </source>
</evidence>
<comment type="function">
    <text evidence="8">ATP-binding (A) component of a common energy-coupling factor (ECF) ABC-transporter complex.</text>
</comment>
<evidence type="ECO:0000256" key="6">
    <source>
        <dbReference type="ARBA" id="ARBA00022967"/>
    </source>
</evidence>
<evidence type="ECO:0000256" key="8">
    <source>
        <dbReference type="RuleBase" id="RU365104"/>
    </source>
</evidence>
<dbReference type="InterPro" id="IPR003593">
    <property type="entry name" value="AAA+_ATPase"/>
</dbReference>
<evidence type="ECO:0000259" key="9">
    <source>
        <dbReference type="PROSITE" id="PS50893"/>
    </source>
</evidence>
<organism evidence="10 11">
    <name type="scientific">Candidatus Fimicola merdigallinarum</name>
    <dbReference type="NCBI Taxonomy" id="2840819"/>
    <lineage>
        <taxon>Bacteria</taxon>
        <taxon>Bacillati</taxon>
        <taxon>Bacillota</taxon>
        <taxon>Clostridia</taxon>
        <taxon>Lachnospirales</taxon>
        <taxon>Lachnospiraceae</taxon>
        <taxon>Lachnospiraceae incertae sedis</taxon>
        <taxon>Candidatus Fimicola</taxon>
    </lineage>
</organism>
<accession>A0A9D9DYT2</accession>
<dbReference type="FunFam" id="3.40.50.300:FF:000224">
    <property type="entry name" value="Energy-coupling factor transporter ATP-binding protein EcfA"/>
    <property type="match status" value="2"/>
</dbReference>
<evidence type="ECO:0000313" key="10">
    <source>
        <dbReference type="EMBL" id="MBO8434710.1"/>
    </source>
</evidence>
<reference evidence="10" key="2">
    <citation type="journal article" date="2021" name="PeerJ">
        <title>Extensive microbial diversity within the chicken gut microbiome revealed by metagenomics and culture.</title>
        <authorList>
            <person name="Gilroy R."/>
            <person name="Ravi A."/>
            <person name="Getino M."/>
            <person name="Pursley I."/>
            <person name="Horton D.L."/>
            <person name="Alikhan N.F."/>
            <person name="Baker D."/>
            <person name="Gharbi K."/>
            <person name="Hall N."/>
            <person name="Watson M."/>
            <person name="Adriaenssens E.M."/>
            <person name="Foster-Nyarko E."/>
            <person name="Jarju S."/>
            <person name="Secka A."/>
            <person name="Antonio M."/>
            <person name="Oren A."/>
            <person name="Chaudhuri R.R."/>
            <person name="La Ragione R."/>
            <person name="Hildebrand F."/>
            <person name="Pallen M.J."/>
        </authorList>
    </citation>
    <scope>NUCLEOTIDE SEQUENCE</scope>
    <source>
        <strain evidence="10">F6-4510</strain>
    </source>
</reference>
<comment type="subcellular location">
    <subcellularLocation>
        <location evidence="1 8">Cell membrane</location>
        <topology evidence="1 8">Peripheral membrane protein</topology>
    </subcellularLocation>
</comment>
<dbReference type="InterPro" id="IPR030946">
    <property type="entry name" value="EcfA2"/>
</dbReference>
<dbReference type="SUPFAM" id="SSF52540">
    <property type="entry name" value="P-loop containing nucleoside triphosphate hydrolases"/>
    <property type="match status" value="2"/>
</dbReference>
<dbReference type="Pfam" id="PF00005">
    <property type="entry name" value="ABC_tran"/>
    <property type="match status" value="2"/>
</dbReference>
<dbReference type="InterPro" id="IPR003439">
    <property type="entry name" value="ABC_transporter-like_ATP-bd"/>
</dbReference>
<feature type="domain" description="ABC transporter" evidence="9">
    <location>
        <begin position="322"/>
        <end position="563"/>
    </location>
</feature>
<reference evidence="10" key="1">
    <citation type="submission" date="2020-10" db="EMBL/GenBank/DDBJ databases">
        <authorList>
            <person name="Gilroy R."/>
        </authorList>
    </citation>
    <scope>NUCLEOTIDE SEQUENCE</scope>
    <source>
        <strain evidence="10">F6-4510</strain>
    </source>
</reference>
<gene>
    <name evidence="10" type="ORF">IAC55_05250</name>
</gene>
<dbReference type="CDD" id="cd03225">
    <property type="entry name" value="ABC_cobalt_CbiO_domain1"/>
    <property type="match status" value="2"/>
</dbReference>
<evidence type="ECO:0000256" key="7">
    <source>
        <dbReference type="ARBA" id="ARBA00023136"/>
    </source>
</evidence>
<dbReference type="AlphaFoldDB" id="A0A9D9DYT2"/>
<dbReference type="PROSITE" id="PS00211">
    <property type="entry name" value="ABC_TRANSPORTER_1"/>
    <property type="match status" value="2"/>
</dbReference>
<dbReference type="Proteomes" id="UP000823611">
    <property type="component" value="Unassembled WGS sequence"/>
</dbReference>
<comment type="caution">
    <text evidence="10">The sequence shown here is derived from an EMBL/GenBank/DDBJ whole genome shotgun (WGS) entry which is preliminary data.</text>
</comment>
<dbReference type="EMBL" id="JADIMX010000102">
    <property type="protein sequence ID" value="MBO8434710.1"/>
    <property type="molecule type" value="Genomic_DNA"/>
</dbReference>
<dbReference type="NCBIfam" id="NF010167">
    <property type="entry name" value="PRK13648.1"/>
    <property type="match status" value="2"/>
</dbReference>
<dbReference type="GO" id="GO:0005524">
    <property type="term" value="F:ATP binding"/>
    <property type="evidence" value="ECO:0007669"/>
    <property type="project" value="UniProtKB-UniRule"/>
</dbReference>
<dbReference type="NCBIfam" id="NF010158">
    <property type="entry name" value="PRK13637.1"/>
    <property type="match status" value="1"/>
</dbReference>
<dbReference type="SMART" id="SM00382">
    <property type="entry name" value="AAA"/>
    <property type="match status" value="2"/>
</dbReference>
<keyword evidence="7 8" id="KW-0472">Membrane</keyword>
<dbReference type="InterPro" id="IPR015856">
    <property type="entry name" value="ABC_transpr_CbiO/EcfA_su"/>
</dbReference>
<keyword evidence="4 8" id="KW-0547">Nucleotide-binding</keyword>
<dbReference type="GO" id="GO:0043190">
    <property type="term" value="C:ATP-binding cassette (ABC) transporter complex"/>
    <property type="evidence" value="ECO:0007669"/>
    <property type="project" value="TreeGrafter"/>
</dbReference>
<evidence type="ECO:0000256" key="5">
    <source>
        <dbReference type="ARBA" id="ARBA00022840"/>
    </source>
</evidence>
<dbReference type="Gene3D" id="3.40.50.300">
    <property type="entry name" value="P-loop containing nucleotide triphosphate hydrolases"/>
    <property type="match status" value="2"/>
</dbReference>
<protein>
    <recommendedName>
        <fullName evidence="8">Energy-coupling factor transporter ATP-binding protein EcfA2</fullName>
        <ecNumber evidence="8">7.-.-.-</ecNumber>
    </recommendedName>
</protein>
<keyword evidence="2 8" id="KW-0813">Transport</keyword>
<feature type="domain" description="ABC transporter" evidence="9">
    <location>
        <begin position="4"/>
        <end position="249"/>
    </location>
</feature>
<dbReference type="NCBIfam" id="TIGR04520">
    <property type="entry name" value="ECF_ATPase_1"/>
    <property type="match status" value="1"/>
</dbReference>
<dbReference type="GO" id="GO:0042626">
    <property type="term" value="F:ATPase-coupled transmembrane transporter activity"/>
    <property type="evidence" value="ECO:0007669"/>
    <property type="project" value="TreeGrafter"/>
</dbReference>
<dbReference type="InterPro" id="IPR017871">
    <property type="entry name" value="ABC_transporter-like_CS"/>
</dbReference>
<dbReference type="InterPro" id="IPR027417">
    <property type="entry name" value="P-loop_NTPase"/>
</dbReference>
<dbReference type="GO" id="GO:0016887">
    <property type="term" value="F:ATP hydrolysis activity"/>
    <property type="evidence" value="ECO:0007669"/>
    <property type="project" value="InterPro"/>
</dbReference>
<proteinExistence type="inferred from homology"/>
<evidence type="ECO:0000256" key="4">
    <source>
        <dbReference type="ARBA" id="ARBA00022741"/>
    </source>
</evidence>
<keyword evidence="3 8" id="KW-1003">Cell membrane</keyword>
<dbReference type="PANTHER" id="PTHR43553">
    <property type="entry name" value="HEAVY METAL TRANSPORTER"/>
    <property type="match status" value="1"/>
</dbReference>
<evidence type="ECO:0000256" key="1">
    <source>
        <dbReference type="ARBA" id="ARBA00004202"/>
    </source>
</evidence>
<dbReference type="PROSITE" id="PS50893">
    <property type="entry name" value="ABC_TRANSPORTER_2"/>
    <property type="match status" value="2"/>
</dbReference>
<sequence>MDMVKAEGLTYEYKKMVDTEKGSKEETFLALNNVNISIKKGEFVAVLGHNGSGKSTLAKHINALVKPTSGTLWVNGYDTKNDEFIWDIRQSAGMVFQNPDNQIVATVVEEDIAFGPENMGLSSEEIHKRVNMALDTVRMQEFRKNAPSKLSGGQKQRIAIAGVLAMKPDCIILDEPTAMLDPLGRKDVIETVMRLNKEEGITIILITHYMDEAVRADRVFVIDDGNLVMEGVPKEVFRQVDRLKGYGLDVPQVTEVAGILASKSIDIAEDILNVDEMVSEICRIKGIENTLNSIENVKDIDIDSLKSEAERLFDGSSNFDGIQIKNLTHVYNAGTVFEKKALDDINISIKKGDFVGVIGHTGSGKSTLIQHLNAIMSPSSGGILLNGMDIFADKTKLKEVRQRVGVVFQYPEHQLFEMTIYKDVAFGPKNMKLSDEEVDTRVKKALETVGLSAEYYEKSPFELSGGQKRRVAIAGVLAMNPEVLVLDEPTAGLDPKGRDEILESIKVMQEKLGITVILVSHSMEDVAKLVNNIIVMYKGRCVMRGTPKEVFARVDELEKMGLASPQISYVFERLIELGIDVPKDVYTVNEASKVLYELLSEKGGDSK</sequence>
<dbReference type="InterPro" id="IPR050095">
    <property type="entry name" value="ECF_ABC_transporter_ATP-bd"/>
</dbReference>
<evidence type="ECO:0000313" key="11">
    <source>
        <dbReference type="Proteomes" id="UP000823611"/>
    </source>
</evidence>
<dbReference type="PANTHER" id="PTHR43553:SF27">
    <property type="entry name" value="ENERGY-COUPLING FACTOR TRANSPORTER ATP-BINDING PROTEIN ECFA2"/>
    <property type="match status" value="1"/>
</dbReference>
<keyword evidence="5 8" id="KW-0067">ATP-binding</keyword>
<dbReference type="NCBIfam" id="TIGR04521">
    <property type="entry name" value="ECF_ATPase_2"/>
    <property type="match status" value="1"/>
</dbReference>